<dbReference type="PROSITE" id="PS51186">
    <property type="entry name" value="GNAT"/>
    <property type="match status" value="1"/>
</dbReference>
<dbReference type="InterPro" id="IPR001926">
    <property type="entry name" value="TrpB-like_PALP"/>
</dbReference>
<dbReference type="PANTHER" id="PTHR10314">
    <property type="entry name" value="CYSTATHIONINE BETA-SYNTHASE"/>
    <property type="match status" value="1"/>
</dbReference>
<organism evidence="4 5">
    <name type="scientific">Maledivibacter halophilus</name>
    <dbReference type="NCBI Taxonomy" id="36842"/>
    <lineage>
        <taxon>Bacteria</taxon>
        <taxon>Bacillati</taxon>
        <taxon>Bacillota</taxon>
        <taxon>Clostridia</taxon>
        <taxon>Peptostreptococcales</taxon>
        <taxon>Caminicellaceae</taxon>
        <taxon>Maledivibacter</taxon>
    </lineage>
</organism>
<evidence type="ECO:0000313" key="4">
    <source>
        <dbReference type="EMBL" id="SKC46908.1"/>
    </source>
</evidence>
<dbReference type="InterPro" id="IPR016181">
    <property type="entry name" value="Acyl_CoA_acyltransferase"/>
</dbReference>
<dbReference type="Pfam" id="PF00291">
    <property type="entry name" value="PALP"/>
    <property type="match status" value="1"/>
</dbReference>
<dbReference type="InterPro" id="IPR000182">
    <property type="entry name" value="GNAT_dom"/>
</dbReference>
<evidence type="ECO:0000256" key="1">
    <source>
        <dbReference type="ARBA" id="ARBA00001933"/>
    </source>
</evidence>
<dbReference type="Pfam" id="PF00583">
    <property type="entry name" value="Acetyltransf_1"/>
    <property type="match status" value="1"/>
</dbReference>
<dbReference type="EMBL" id="FUZT01000002">
    <property type="protein sequence ID" value="SKC46908.1"/>
    <property type="molecule type" value="Genomic_DNA"/>
</dbReference>
<dbReference type="SUPFAM" id="SSF55729">
    <property type="entry name" value="Acyl-CoA N-acyltransferases (Nat)"/>
    <property type="match status" value="1"/>
</dbReference>
<comment type="cofactor">
    <cofactor evidence="1">
        <name>pyridoxal 5'-phosphate</name>
        <dbReference type="ChEBI" id="CHEBI:597326"/>
    </cofactor>
</comment>
<dbReference type="Gene3D" id="3.40.50.1100">
    <property type="match status" value="2"/>
</dbReference>
<dbReference type="AlphaFoldDB" id="A0A1T5J6M7"/>
<dbReference type="GO" id="GO:1901605">
    <property type="term" value="P:alpha-amino acid metabolic process"/>
    <property type="evidence" value="ECO:0007669"/>
    <property type="project" value="UniProtKB-ARBA"/>
</dbReference>
<name>A0A1T5J6M7_9FIRM</name>
<dbReference type="Gene3D" id="3.40.630.30">
    <property type="match status" value="1"/>
</dbReference>
<evidence type="ECO:0000259" key="3">
    <source>
        <dbReference type="PROSITE" id="PS51186"/>
    </source>
</evidence>
<evidence type="ECO:0000256" key="2">
    <source>
        <dbReference type="ARBA" id="ARBA00022898"/>
    </source>
</evidence>
<dbReference type="InterPro" id="IPR036052">
    <property type="entry name" value="TrpB-like_PALP_sf"/>
</dbReference>
<dbReference type="OrthoDB" id="9795206at2"/>
<keyword evidence="2" id="KW-0663">Pyridoxal phosphate</keyword>
<dbReference type="GO" id="GO:0016747">
    <property type="term" value="F:acyltransferase activity, transferring groups other than amino-acyl groups"/>
    <property type="evidence" value="ECO:0007669"/>
    <property type="project" value="InterPro"/>
</dbReference>
<reference evidence="4 5" key="1">
    <citation type="submission" date="2017-02" db="EMBL/GenBank/DDBJ databases">
        <authorList>
            <person name="Peterson S.W."/>
        </authorList>
    </citation>
    <scope>NUCLEOTIDE SEQUENCE [LARGE SCALE GENOMIC DNA]</scope>
    <source>
        <strain evidence="4 5">M1</strain>
    </source>
</reference>
<dbReference type="Proteomes" id="UP000190285">
    <property type="component" value="Unassembled WGS sequence"/>
</dbReference>
<gene>
    <name evidence="4" type="ORF">SAMN02194393_00941</name>
</gene>
<dbReference type="CDD" id="cd04301">
    <property type="entry name" value="NAT_SF"/>
    <property type="match status" value="1"/>
</dbReference>
<sequence>MNNEIIKNRVGKTPLVRAKKLEQEFDVGKIYLKLEGNNPGKSRADRLAYMIIKDAIAFNKKTICLGMIVDLAKSLAFLCEYYNIKCIFVFPEKSKWLKNKKFQKKNIELIGYGKREADSIRYSNNLSKQNNYYNANLGLENNILNMTALSQISEELVRQVKEPIDSVFIQMSYGFSISGINLGFRKLWMKDEISNIPALYSCTIEAGNVIYDKYKETRGILNDFKPVKRTKYNKYVRIGQSKMMQNVLDAVFDTNGTIIGIEEAELVSNVKYFKDFEKIKLSIENAYSLAGFIKKAKEDGLKYGNHVILLNDGHIDLEIEKMEDMDDITIDQLVNWIDSWMMEYTDPIDEIREAVTNAMETGFVLLAVIDNKVVGITVIINSGFETFIPTYHLAYIATNKNVKGRGIATQLLQRAIDLSNGNISLHVEKENKKAIKLYEKMGLRKSYVRMIHQTWQGETK</sequence>
<dbReference type="SUPFAM" id="SSF53686">
    <property type="entry name" value="Tryptophan synthase beta subunit-like PLP-dependent enzymes"/>
    <property type="match status" value="1"/>
</dbReference>
<dbReference type="RefSeq" id="WP_079489734.1">
    <property type="nucleotide sequence ID" value="NZ_FUZT01000002.1"/>
</dbReference>
<protein>
    <submittedName>
        <fullName evidence="4">Threonine synthase</fullName>
    </submittedName>
</protein>
<evidence type="ECO:0000313" key="5">
    <source>
        <dbReference type="Proteomes" id="UP000190285"/>
    </source>
</evidence>
<accession>A0A1T5J6M7</accession>
<feature type="domain" description="N-acetyltransferase" evidence="3">
    <location>
        <begin position="320"/>
        <end position="460"/>
    </location>
</feature>
<keyword evidence="5" id="KW-1185">Reference proteome</keyword>
<dbReference type="STRING" id="36842.SAMN02194393_00941"/>
<proteinExistence type="predicted"/>
<dbReference type="InterPro" id="IPR050214">
    <property type="entry name" value="Cys_Synth/Cystath_Beta-Synth"/>
</dbReference>